<dbReference type="Proteomes" id="UP001302676">
    <property type="component" value="Unassembled WGS sequence"/>
</dbReference>
<dbReference type="EMBL" id="MU853571">
    <property type="protein sequence ID" value="KAK4145126.1"/>
    <property type="molecule type" value="Genomic_DNA"/>
</dbReference>
<dbReference type="RefSeq" id="XP_062638497.1">
    <property type="nucleotide sequence ID" value="XM_062783393.1"/>
</dbReference>
<reference evidence="3" key="2">
    <citation type="submission" date="2023-05" db="EMBL/GenBank/DDBJ databases">
        <authorList>
            <consortium name="Lawrence Berkeley National Laboratory"/>
            <person name="Steindorff A."/>
            <person name="Hensen N."/>
            <person name="Bonometti L."/>
            <person name="Westerberg I."/>
            <person name="Brannstrom I.O."/>
            <person name="Guillou S."/>
            <person name="Cros-Aarteil S."/>
            <person name="Calhoun S."/>
            <person name="Haridas S."/>
            <person name="Kuo A."/>
            <person name="Mondo S."/>
            <person name="Pangilinan J."/>
            <person name="Riley R."/>
            <person name="Labutti K."/>
            <person name="Andreopoulos B."/>
            <person name="Lipzen A."/>
            <person name="Chen C."/>
            <person name="Yanf M."/>
            <person name="Daum C."/>
            <person name="Ng V."/>
            <person name="Clum A."/>
            <person name="Ohm R."/>
            <person name="Martin F."/>
            <person name="Silar P."/>
            <person name="Natvig D."/>
            <person name="Lalanne C."/>
            <person name="Gautier V."/>
            <person name="Ament-Velasquez S.L."/>
            <person name="Kruys A."/>
            <person name="Hutchinson M.I."/>
            <person name="Powell A.J."/>
            <person name="Barry K."/>
            <person name="Miller A.N."/>
            <person name="Grigoriev I.V."/>
            <person name="Debuchy R."/>
            <person name="Gladieux P."/>
            <person name="Thoren M.H."/>
            <person name="Johannesson H."/>
        </authorList>
    </citation>
    <scope>NUCLEOTIDE SEQUENCE</scope>
    <source>
        <strain evidence="3">CBS 141.50</strain>
    </source>
</reference>
<feature type="transmembrane region" description="Helical" evidence="2">
    <location>
        <begin position="200"/>
        <end position="217"/>
    </location>
</feature>
<accession>A0AAN6V7S3</accession>
<feature type="compositionally biased region" description="Basic and acidic residues" evidence="1">
    <location>
        <begin position="343"/>
        <end position="466"/>
    </location>
</feature>
<feature type="transmembrane region" description="Helical" evidence="2">
    <location>
        <begin position="238"/>
        <end position="268"/>
    </location>
</feature>
<evidence type="ECO:0000256" key="1">
    <source>
        <dbReference type="SAM" id="MobiDB-lite"/>
    </source>
</evidence>
<feature type="compositionally biased region" description="Basic and acidic residues" evidence="1">
    <location>
        <begin position="322"/>
        <end position="333"/>
    </location>
</feature>
<dbReference type="PANTHER" id="PTHR15887">
    <property type="entry name" value="TRANSMEMBRANE PROTEIN 69"/>
    <property type="match status" value="1"/>
</dbReference>
<feature type="compositionally biased region" description="Polar residues" evidence="1">
    <location>
        <begin position="33"/>
        <end position="75"/>
    </location>
</feature>
<evidence type="ECO:0008006" key="5">
    <source>
        <dbReference type="Google" id="ProtNLM"/>
    </source>
</evidence>
<dbReference type="InterPro" id="IPR021836">
    <property type="entry name" value="DUF3429"/>
</dbReference>
<dbReference type="PANTHER" id="PTHR15887:SF1">
    <property type="entry name" value="TRANSMEMBRANE PROTEIN 69"/>
    <property type="match status" value="1"/>
</dbReference>
<feature type="region of interest" description="Disordered" evidence="1">
    <location>
        <begin position="322"/>
        <end position="466"/>
    </location>
</feature>
<reference evidence="3" key="1">
    <citation type="journal article" date="2023" name="Mol. Phylogenet. Evol.">
        <title>Genome-scale phylogeny and comparative genomics of the fungal order Sordariales.</title>
        <authorList>
            <person name="Hensen N."/>
            <person name="Bonometti L."/>
            <person name="Westerberg I."/>
            <person name="Brannstrom I.O."/>
            <person name="Guillou S."/>
            <person name="Cros-Aarteil S."/>
            <person name="Calhoun S."/>
            <person name="Haridas S."/>
            <person name="Kuo A."/>
            <person name="Mondo S."/>
            <person name="Pangilinan J."/>
            <person name="Riley R."/>
            <person name="LaButti K."/>
            <person name="Andreopoulos B."/>
            <person name="Lipzen A."/>
            <person name="Chen C."/>
            <person name="Yan M."/>
            <person name="Daum C."/>
            <person name="Ng V."/>
            <person name="Clum A."/>
            <person name="Steindorff A."/>
            <person name="Ohm R.A."/>
            <person name="Martin F."/>
            <person name="Silar P."/>
            <person name="Natvig D.O."/>
            <person name="Lalanne C."/>
            <person name="Gautier V."/>
            <person name="Ament-Velasquez S.L."/>
            <person name="Kruys A."/>
            <person name="Hutchinson M.I."/>
            <person name="Powell A.J."/>
            <person name="Barry K."/>
            <person name="Miller A.N."/>
            <person name="Grigoriev I.V."/>
            <person name="Debuchy R."/>
            <person name="Gladieux P."/>
            <person name="Hiltunen Thoren M."/>
            <person name="Johannesson H."/>
        </authorList>
    </citation>
    <scope>NUCLEOTIDE SEQUENCE</scope>
    <source>
        <strain evidence="3">CBS 141.50</strain>
    </source>
</reference>
<proteinExistence type="predicted"/>
<sequence length="466" mass="52065">MFPATLRVARLPRAAVRPQTLAATGRAPGWPSPSFSTQSRPLIRSKQTTIAVSRPFQSSLRTQMSTKPPVQPTTIDKQHEKELGQQKLKARPDEVTEESSVRHAFEQSQAPPPKDREVTADLKEDLHAIKDTFALSTVPREAFTLGLAGTLPYLATSLSTVLLSWNLNVDWPTQSSFLNSFLFSHETAAYWLQLIEPIQIGYGAVIISFLGAIHWGLEFGEKAPLPERTRLRYTIGTLAPAVAWPSAFLPLEWALTVQFGAFAALYFVDSQATVRGWAPAWYSTYRFVLTGVVGIAILISLIGRAKIDQSLNRLATGELADRMHETPRGDGKQHNWAQEEAEEKNKLKEEKKKREEEEKKKEQEEQKKKDAEEQKKPEGGKKQESSEGKQGKEDPDNKAGNDKEEKKEGKTEEKEGKKKEKKADSSEEKDKQEDKESQQSEKKADDNAGDKSKGDEKEGGNKGEQA</sequence>
<protein>
    <recommendedName>
        <fullName evidence="5">Mitochondrial inner membrane protein 1</fullName>
    </recommendedName>
</protein>
<name>A0AAN6V7S3_9PEZI</name>
<dbReference type="GeneID" id="87820006"/>
<evidence type="ECO:0000313" key="3">
    <source>
        <dbReference type="EMBL" id="KAK4145126.1"/>
    </source>
</evidence>
<gene>
    <name evidence="3" type="ORF">C8A04DRAFT_36055</name>
</gene>
<feature type="compositionally biased region" description="Basic and acidic residues" evidence="1">
    <location>
        <begin position="76"/>
        <end position="105"/>
    </location>
</feature>
<organism evidence="3 4">
    <name type="scientific">Dichotomopilus funicola</name>
    <dbReference type="NCBI Taxonomy" id="1934379"/>
    <lineage>
        <taxon>Eukaryota</taxon>
        <taxon>Fungi</taxon>
        <taxon>Dikarya</taxon>
        <taxon>Ascomycota</taxon>
        <taxon>Pezizomycotina</taxon>
        <taxon>Sordariomycetes</taxon>
        <taxon>Sordariomycetidae</taxon>
        <taxon>Sordariales</taxon>
        <taxon>Chaetomiaceae</taxon>
        <taxon>Dichotomopilus</taxon>
    </lineage>
</organism>
<evidence type="ECO:0000256" key="2">
    <source>
        <dbReference type="SAM" id="Phobius"/>
    </source>
</evidence>
<dbReference type="Pfam" id="PF11911">
    <property type="entry name" value="DUF3429"/>
    <property type="match status" value="1"/>
</dbReference>
<feature type="transmembrane region" description="Helical" evidence="2">
    <location>
        <begin position="280"/>
        <end position="303"/>
    </location>
</feature>
<keyword evidence="4" id="KW-1185">Reference proteome</keyword>
<keyword evidence="2" id="KW-1133">Transmembrane helix</keyword>
<dbReference type="AlphaFoldDB" id="A0AAN6V7S3"/>
<keyword evidence="2" id="KW-0812">Transmembrane</keyword>
<evidence type="ECO:0000313" key="4">
    <source>
        <dbReference type="Proteomes" id="UP001302676"/>
    </source>
</evidence>
<keyword evidence="2" id="KW-0472">Membrane</keyword>
<feature type="transmembrane region" description="Helical" evidence="2">
    <location>
        <begin position="142"/>
        <end position="165"/>
    </location>
</feature>
<comment type="caution">
    <text evidence="3">The sequence shown here is derived from an EMBL/GenBank/DDBJ whole genome shotgun (WGS) entry which is preliminary data.</text>
</comment>
<feature type="region of interest" description="Disordered" evidence="1">
    <location>
        <begin position="19"/>
        <end position="116"/>
    </location>
</feature>